<keyword evidence="3" id="KW-1003">Cell membrane</keyword>
<name>B9JJN3_RHIR8</name>
<dbReference type="GO" id="GO:0042597">
    <property type="term" value="C:periplasmic space"/>
    <property type="evidence" value="ECO:0007669"/>
    <property type="project" value="UniProtKB-SubCell"/>
</dbReference>
<dbReference type="CDD" id="cd13585">
    <property type="entry name" value="PBP2_TMBP_like"/>
    <property type="match status" value="1"/>
</dbReference>
<evidence type="ECO:0000256" key="4">
    <source>
        <dbReference type="ARBA" id="ARBA00022729"/>
    </source>
</evidence>
<feature type="signal peptide" evidence="9">
    <location>
        <begin position="1"/>
        <end position="26"/>
    </location>
</feature>
<keyword evidence="5" id="KW-0574">Periplasm</keyword>
<comment type="similarity">
    <text evidence="2">Belongs to the bacterial solute-binding protein 1 family.</text>
</comment>
<protein>
    <submittedName>
        <fullName evidence="10">Sugar ABC transporter</fullName>
    </submittedName>
</protein>
<keyword evidence="7" id="KW-0564">Palmitate</keyword>
<proteinExistence type="inferred from homology"/>
<comment type="subcellular location">
    <subcellularLocation>
        <location evidence="1">Periplasm</location>
    </subcellularLocation>
</comment>
<dbReference type="PANTHER" id="PTHR43649">
    <property type="entry name" value="ARABINOSE-BINDING PROTEIN-RELATED"/>
    <property type="match status" value="1"/>
</dbReference>
<accession>B9JJN3</accession>
<organism evidence="10 11">
    <name type="scientific">Rhizobium rhizogenes (strain K84 / ATCC BAA-868)</name>
    <name type="common">Agrobacterium radiobacter</name>
    <dbReference type="NCBI Taxonomy" id="311403"/>
    <lineage>
        <taxon>Bacteria</taxon>
        <taxon>Pseudomonadati</taxon>
        <taxon>Pseudomonadota</taxon>
        <taxon>Alphaproteobacteria</taxon>
        <taxon>Hyphomicrobiales</taxon>
        <taxon>Rhizobiaceae</taxon>
        <taxon>Rhizobium/Agrobacterium group</taxon>
        <taxon>Rhizobium</taxon>
    </lineage>
</organism>
<keyword evidence="8" id="KW-0449">Lipoprotein</keyword>
<dbReference type="HOGENOM" id="CLU_031285_10_1_5"/>
<evidence type="ECO:0000256" key="2">
    <source>
        <dbReference type="ARBA" id="ARBA00008520"/>
    </source>
</evidence>
<evidence type="ECO:0000256" key="7">
    <source>
        <dbReference type="ARBA" id="ARBA00023139"/>
    </source>
</evidence>
<keyword evidence="4 9" id="KW-0732">Signal</keyword>
<evidence type="ECO:0000256" key="1">
    <source>
        <dbReference type="ARBA" id="ARBA00004418"/>
    </source>
</evidence>
<evidence type="ECO:0000256" key="6">
    <source>
        <dbReference type="ARBA" id="ARBA00023136"/>
    </source>
</evidence>
<dbReference type="PANTHER" id="PTHR43649:SF33">
    <property type="entry name" value="POLYGALACTURONAN_RHAMNOGALACTURONAN-BINDING PROTEIN YTCQ"/>
    <property type="match status" value="1"/>
</dbReference>
<evidence type="ECO:0000256" key="8">
    <source>
        <dbReference type="ARBA" id="ARBA00023288"/>
    </source>
</evidence>
<evidence type="ECO:0000313" key="10">
    <source>
        <dbReference type="EMBL" id="ACM30125.1"/>
    </source>
</evidence>
<evidence type="ECO:0000256" key="3">
    <source>
        <dbReference type="ARBA" id="ARBA00022475"/>
    </source>
</evidence>
<dbReference type="InterPro" id="IPR050490">
    <property type="entry name" value="Bact_solute-bd_prot1"/>
</dbReference>
<dbReference type="RefSeq" id="WP_012650344.1">
    <property type="nucleotide sequence ID" value="NC_011983.1"/>
</dbReference>
<dbReference type="Pfam" id="PF01547">
    <property type="entry name" value="SBP_bac_1"/>
    <property type="match status" value="1"/>
</dbReference>
<dbReference type="Proteomes" id="UP000001600">
    <property type="component" value="Chromosome 2"/>
</dbReference>
<dbReference type="EMBL" id="CP000629">
    <property type="protein sequence ID" value="ACM30125.1"/>
    <property type="molecule type" value="Genomic_DNA"/>
</dbReference>
<gene>
    <name evidence="10" type="ordered locus">Arad_8979</name>
</gene>
<dbReference type="eggNOG" id="COG1653">
    <property type="taxonomic scope" value="Bacteria"/>
</dbReference>
<dbReference type="STRING" id="311403.Arad_8979"/>
<evidence type="ECO:0000256" key="5">
    <source>
        <dbReference type="ARBA" id="ARBA00022764"/>
    </source>
</evidence>
<dbReference type="KEGG" id="ara:Arad_8979"/>
<dbReference type="AlphaFoldDB" id="B9JJN3"/>
<dbReference type="Gene3D" id="3.40.190.10">
    <property type="entry name" value="Periplasmic binding protein-like II"/>
    <property type="match status" value="1"/>
</dbReference>
<dbReference type="SUPFAM" id="SSF53850">
    <property type="entry name" value="Periplasmic binding protein-like II"/>
    <property type="match status" value="1"/>
</dbReference>
<evidence type="ECO:0000313" key="11">
    <source>
        <dbReference type="Proteomes" id="UP000001600"/>
    </source>
</evidence>
<sequence length="415" mass="44941">MNIRKFSKTLRVAAAAWALCATAAFADTTIEFIQWWEPEMPAGALRHIMDDFEAKNPGIKVTLVSGPYATTHDQIVVGAASGTLSDVVGLDGAWVNGLAKQGAIASMDELMTKANYDKSQIADIIKVDGKSVMFPLASFVYPVFVNLDLAKAAGVDKMPTTRSEFAAAAKKMTDPAKNEYGWVLPLSLQSPSGVQNDVMSWVWASGASMLKDGKPDLENPAVVGTLEYIEALHKDGVISPGIFAKKEQDKVEEFVNGRVGMMIDSLAHVNLIRQRNPKLNFGISAMPATDGYTGKRGLPYASWGIGISDSSQHKEEAWKLVEYLMSPDVNGRLVSIANAFPGNVKAKPDFVASDPIFAEAFKIFQSGYPANEFVGLPVAEELMRDMNIQIQKELDGGQTAKEAAANTQKAWLAKF</sequence>
<keyword evidence="6" id="KW-0472">Membrane</keyword>
<reference evidence="10 11" key="1">
    <citation type="journal article" date="2009" name="J. Bacteriol.">
        <title>Genome sequences of three Agrobacterium biovars help elucidate the evolution of multichromosome genomes in bacteria.</title>
        <authorList>
            <person name="Slater S.C."/>
            <person name="Goldman B.S."/>
            <person name="Goodner B."/>
            <person name="Setubal J.C."/>
            <person name="Farrand S.K."/>
            <person name="Nester E.W."/>
            <person name="Burr T.J."/>
            <person name="Banta L."/>
            <person name="Dickerman A.W."/>
            <person name="Paulsen I."/>
            <person name="Otten L."/>
            <person name="Suen G."/>
            <person name="Welch R."/>
            <person name="Almeida N.F."/>
            <person name="Arnold F."/>
            <person name="Burton O.T."/>
            <person name="Du Z."/>
            <person name="Ewing A."/>
            <person name="Godsy E."/>
            <person name="Heisel S."/>
            <person name="Houmiel K.L."/>
            <person name="Jhaveri J."/>
            <person name="Lu J."/>
            <person name="Miller N.M."/>
            <person name="Norton S."/>
            <person name="Chen Q."/>
            <person name="Phoolcharoen W."/>
            <person name="Ohlin V."/>
            <person name="Ondrusek D."/>
            <person name="Pride N."/>
            <person name="Stricklin S.L."/>
            <person name="Sun J."/>
            <person name="Wheeler C."/>
            <person name="Wilson L."/>
            <person name="Zhu H."/>
            <person name="Wood D.W."/>
        </authorList>
    </citation>
    <scope>NUCLEOTIDE SEQUENCE [LARGE SCALE GENOMIC DNA]</scope>
    <source>
        <strain evidence="11">K84 / ATCC BAA-868</strain>
    </source>
</reference>
<evidence type="ECO:0000256" key="9">
    <source>
        <dbReference type="SAM" id="SignalP"/>
    </source>
</evidence>
<dbReference type="InterPro" id="IPR006059">
    <property type="entry name" value="SBP"/>
</dbReference>
<feature type="chain" id="PRO_5002884735" evidence="9">
    <location>
        <begin position="27"/>
        <end position="415"/>
    </location>
</feature>